<proteinExistence type="predicted"/>
<keyword evidence="1" id="KW-0812">Transmembrane</keyword>
<dbReference type="RefSeq" id="WP_192026410.1">
    <property type="nucleotide sequence ID" value="NZ_JACYTN010000018.1"/>
</dbReference>
<keyword evidence="1" id="KW-1133">Transmembrane helix</keyword>
<dbReference type="EMBL" id="JACYTN010000018">
    <property type="protein sequence ID" value="MBD8500092.1"/>
    <property type="molecule type" value="Genomic_DNA"/>
</dbReference>
<reference evidence="2 3" key="1">
    <citation type="submission" date="2020-09" db="EMBL/GenBank/DDBJ databases">
        <title>Paenibacillus sp. CAU 1523 isolated from sand of Haeundae Beach.</title>
        <authorList>
            <person name="Kim W."/>
        </authorList>
    </citation>
    <scope>NUCLEOTIDE SEQUENCE [LARGE SCALE GENOMIC DNA]</scope>
    <source>
        <strain evidence="2 3">CAU 1523</strain>
    </source>
</reference>
<organism evidence="2 3">
    <name type="scientific">Paenibacillus arenosi</name>
    <dbReference type="NCBI Taxonomy" id="2774142"/>
    <lineage>
        <taxon>Bacteria</taxon>
        <taxon>Bacillati</taxon>
        <taxon>Bacillota</taxon>
        <taxon>Bacilli</taxon>
        <taxon>Bacillales</taxon>
        <taxon>Paenibacillaceae</taxon>
        <taxon>Paenibacillus</taxon>
    </lineage>
</organism>
<evidence type="ECO:0000313" key="3">
    <source>
        <dbReference type="Proteomes" id="UP000634529"/>
    </source>
</evidence>
<protein>
    <recommendedName>
        <fullName evidence="4">DUF1700 domain-containing protein</fullName>
    </recommendedName>
</protein>
<evidence type="ECO:0008006" key="4">
    <source>
        <dbReference type="Google" id="ProtNLM"/>
    </source>
</evidence>
<gene>
    <name evidence="2" type="ORF">IFO66_17515</name>
</gene>
<name>A0ABR9B3T8_9BACL</name>
<evidence type="ECO:0000313" key="2">
    <source>
        <dbReference type="EMBL" id="MBD8500092.1"/>
    </source>
</evidence>
<keyword evidence="3" id="KW-1185">Reference proteome</keyword>
<feature type="transmembrane region" description="Helical" evidence="1">
    <location>
        <begin position="124"/>
        <end position="147"/>
    </location>
</feature>
<accession>A0ABR9B3T8</accession>
<feature type="transmembrane region" description="Helical" evidence="1">
    <location>
        <begin position="153"/>
        <end position="174"/>
    </location>
</feature>
<comment type="caution">
    <text evidence="2">The sequence shown here is derived from an EMBL/GenBank/DDBJ whole genome shotgun (WGS) entry which is preliminary data.</text>
</comment>
<dbReference type="Proteomes" id="UP000634529">
    <property type="component" value="Unassembled WGS sequence"/>
</dbReference>
<sequence length="185" mass="20738">MKISQELEQKITKYVKQSTHLVDSDDLTYFEKIALVARLKMNSAKKAANKLKWTSKENKEAQEDLMNYMTDYIFDQITEGYSEEEAFERAKAAFSVENPDNPLLKSDSDWINHYEPHVVDAVNLYYAAYLFIGLALGAFLGLVLQILTQDQVIGVVLFIAAGIGSVGGLGAAMLKNAQITMHNHK</sequence>
<keyword evidence="1" id="KW-0472">Membrane</keyword>
<evidence type="ECO:0000256" key="1">
    <source>
        <dbReference type="SAM" id="Phobius"/>
    </source>
</evidence>